<dbReference type="RefSeq" id="WP_045850487.1">
    <property type="nucleotide sequence ID" value="NZ_FTLX01000001.1"/>
</dbReference>
<keyword evidence="3" id="KW-0946">Virion</keyword>
<evidence type="ECO:0000313" key="3">
    <source>
        <dbReference type="EMBL" id="SIP87951.1"/>
    </source>
</evidence>
<evidence type="ECO:0000313" key="4">
    <source>
        <dbReference type="Proteomes" id="UP000186385"/>
    </source>
</evidence>
<keyword evidence="5" id="KW-1185">Reference proteome</keyword>
<dbReference type="Proteomes" id="UP000215545">
    <property type="component" value="Unassembled WGS sequence"/>
</dbReference>
<dbReference type="Proteomes" id="UP000186385">
    <property type="component" value="Unassembled WGS sequence"/>
</dbReference>
<feature type="domain" description="Protein CotJB" evidence="1">
    <location>
        <begin position="12"/>
        <end position="86"/>
    </location>
</feature>
<proteinExistence type="predicted"/>
<accession>A0A1N6N7B5</accession>
<dbReference type="EMBL" id="FTLX01000001">
    <property type="protein sequence ID" value="SIP87951.1"/>
    <property type="molecule type" value="Genomic_DNA"/>
</dbReference>
<dbReference type="OrthoDB" id="9804099at2"/>
<reference evidence="2" key="3">
    <citation type="submission" date="2017-03" db="EMBL/GenBank/DDBJ databases">
        <authorList>
            <person name="Dastager S.G."/>
            <person name="Neurgaonkar P.S."/>
            <person name="Dharne M.S."/>
        </authorList>
    </citation>
    <scope>NUCLEOTIDE SEQUENCE</scope>
    <source>
        <strain evidence="2">DSM 25145</strain>
    </source>
</reference>
<keyword evidence="3" id="KW-0167">Capsid protein</keyword>
<name>A0A1N6N7B5_9BACI</name>
<dbReference type="STRING" id="1017273.SAMN05443094_10130"/>
<evidence type="ECO:0000259" key="1">
    <source>
        <dbReference type="Pfam" id="PF12652"/>
    </source>
</evidence>
<dbReference type="AlphaFoldDB" id="A0A1N6N7B5"/>
<dbReference type="Pfam" id="PF12652">
    <property type="entry name" value="CotJB"/>
    <property type="match status" value="1"/>
</dbReference>
<organism evidence="3 4">
    <name type="scientific">Domibacillus enclensis</name>
    <dbReference type="NCBI Taxonomy" id="1017273"/>
    <lineage>
        <taxon>Bacteria</taxon>
        <taxon>Bacillati</taxon>
        <taxon>Bacillota</taxon>
        <taxon>Bacilli</taxon>
        <taxon>Bacillales</taxon>
        <taxon>Bacillaceae</taxon>
        <taxon>Domibacillus</taxon>
    </lineage>
</organism>
<evidence type="ECO:0000313" key="5">
    <source>
        <dbReference type="Proteomes" id="UP000215545"/>
    </source>
</evidence>
<protein>
    <submittedName>
        <fullName evidence="2">Spore coat protein CotJB</fullName>
    </submittedName>
    <submittedName>
        <fullName evidence="3">Spore coat protein JB</fullName>
    </submittedName>
</protein>
<dbReference type="InterPro" id="IPR016571">
    <property type="entry name" value="Spore_coat_assembly_CotJB"/>
</dbReference>
<reference evidence="5" key="2">
    <citation type="submission" date="2017-03" db="EMBL/GenBank/DDBJ databases">
        <title>Bacillus sp. V-88(T) DSM27956, whole genome shotgun sequencing project.</title>
        <authorList>
            <person name="Dastager S.G."/>
            <person name="Neurgaonkar P.S."/>
            <person name="Dharne M.S."/>
        </authorList>
    </citation>
    <scope>NUCLEOTIDE SEQUENCE [LARGE SCALE GENOMIC DNA]</scope>
    <source>
        <strain evidence="5">DSM 25145</strain>
    </source>
</reference>
<gene>
    <name evidence="2" type="ORF">B1B05_00145</name>
    <name evidence="3" type="ORF">SAMN05443094_10130</name>
</gene>
<dbReference type="PIRSF" id="PIRSF010606">
    <property type="entry name" value="Spore_coat_CotJB"/>
    <property type="match status" value="1"/>
</dbReference>
<dbReference type="InterPro" id="IPR024207">
    <property type="entry name" value="CotJB_dom"/>
</dbReference>
<dbReference type="EMBL" id="MWSK01000001">
    <property type="protein sequence ID" value="OXS79935.1"/>
    <property type="molecule type" value="Genomic_DNA"/>
</dbReference>
<evidence type="ECO:0000313" key="2">
    <source>
        <dbReference type="EMBL" id="OXS79935.1"/>
    </source>
</evidence>
<reference evidence="3 4" key="1">
    <citation type="submission" date="2017-01" db="EMBL/GenBank/DDBJ databases">
        <authorList>
            <person name="Mah S.A."/>
            <person name="Swanson W.J."/>
            <person name="Moy G.W."/>
            <person name="Vacquier V.D."/>
        </authorList>
    </citation>
    <scope>NUCLEOTIDE SEQUENCE [LARGE SCALE GENOMIC DNA]</scope>
    <source>
        <strain evidence="3 4">NIO-1016</strain>
    </source>
</reference>
<sequence length="87" mass="10207">MDNTLPKEYYTKLEEIQAADFVVLELTLYLDTHPTDAQAIAQFNQFTRHSMQLKKAFETQFGPLQQGSINPSKTNWAWSEFPWPWQV</sequence>